<comment type="caution">
    <text evidence="7">The sequence shown here is derived from an EMBL/GenBank/DDBJ whole genome shotgun (WGS) entry which is preliminary data.</text>
</comment>
<dbReference type="Pfam" id="PF13977">
    <property type="entry name" value="TetR_C_6"/>
    <property type="match status" value="1"/>
</dbReference>
<dbReference type="SUPFAM" id="SSF46689">
    <property type="entry name" value="Homeodomain-like"/>
    <property type="match status" value="1"/>
</dbReference>
<evidence type="ECO:0000256" key="3">
    <source>
        <dbReference type="ARBA" id="ARBA00023125"/>
    </source>
</evidence>
<dbReference type="InterPro" id="IPR050109">
    <property type="entry name" value="HTH-type_TetR-like_transc_reg"/>
</dbReference>
<sequence>MRAYRPIADRRRQLIDAGIAIGEREGVAAVTARRVASEAGVSLGLVSYCFATKDDLTVAMAARIAEDTARAADDPIDLTPPPVPRLVPDLPGEQRQAAALTGSAGPDRATQLNLALRAALQRLWELHEATPGRQLLTYEITTRALREPRLNDVAQQQYDTTVQSCGTVLRHVAEQVGVTWDRDVAEVAGLVVMAIDGATLRWLVDRDSDAALRRLGDVAALLTTMAH</sequence>
<evidence type="ECO:0000256" key="2">
    <source>
        <dbReference type="ARBA" id="ARBA00023015"/>
    </source>
</evidence>
<dbReference type="PANTHER" id="PTHR30055:SF226">
    <property type="entry name" value="HTH-TYPE TRANSCRIPTIONAL REGULATOR PKSA"/>
    <property type="match status" value="1"/>
</dbReference>
<dbReference type="InterPro" id="IPR036271">
    <property type="entry name" value="Tet_transcr_reg_TetR-rel_C_sf"/>
</dbReference>
<evidence type="ECO:0000256" key="4">
    <source>
        <dbReference type="ARBA" id="ARBA00023163"/>
    </source>
</evidence>
<dbReference type="Proteomes" id="UP001197247">
    <property type="component" value="Unassembled WGS sequence"/>
</dbReference>
<feature type="DNA-binding region" description="H-T-H motif" evidence="5">
    <location>
        <begin position="31"/>
        <end position="50"/>
    </location>
</feature>
<keyword evidence="2" id="KW-0805">Transcription regulation</keyword>
<accession>A0ABS5TPQ1</accession>
<feature type="domain" description="HTH tetR-type" evidence="6">
    <location>
        <begin position="8"/>
        <end position="68"/>
    </location>
</feature>
<dbReference type="PROSITE" id="PS50977">
    <property type="entry name" value="HTH_TETR_2"/>
    <property type="match status" value="1"/>
</dbReference>
<dbReference type="InterPro" id="IPR001647">
    <property type="entry name" value="HTH_TetR"/>
</dbReference>
<dbReference type="Gene3D" id="1.10.357.10">
    <property type="entry name" value="Tetracycline Repressor, domain 2"/>
    <property type="match status" value="1"/>
</dbReference>
<dbReference type="EMBL" id="JAHBAY010000015">
    <property type="protein sequence ID" value="MBT0773085.1"/>
    <property type="molecule type" value="Genomic_DNA"/>
</dbReference>
<reference evidence="7 8" key="1">
    <citation type="submission" date="2021-05" db="EMBL/GenBank/DDBJ databases">
        <title>Kineosporia and Streptomyces sp. nov. two new marine actinobacteria isolated from Coral.</title>
        <authorList>
            <person name="Buangrab K."/>
            <person name="Sutthacheep M."/>
            <person name="Yeemin T."/>
            <person name="Harunari E."/>
            <person name="Igarashi Y."/>
            <person name="Kanchanasin P."/>
            <person name="Tanasupawat S."/>
            <person name="Phongsopitanun W."/>
        </authorList>
    </citation>
    <scope>NUCLEOTIDE SEQUENCE [LARGE SCALE GENOMIC DNA]</scope>
    <source>
        <strain evidence="7 8">J2-2</strain>
    </source>
</reference>
<name>A0ABS5TPQ1_9ACTN</name>
<dbReference type="Pfam" id="PF00440">
    <property type="entry name" value="TetR_N"/>
    <property type="match status" value="1"/>
</dbReference>
<keyword evidence="8" id="KW-1185">Reference proteome</keyword>
<protein>
    <submittedName>
        <fullName evidence="7">TetR family transcriptional regulator</fullName>
    </submittedName>
</protein>
<evidence type="ECO:0000256" key="1">
    <source>
        <dbReference type="ARBA" id="ARBA00022491"/>
    </source>
</evidence>
<keyword evidence="4" id="KW-0804">Transcription</keyword>
<dbReference type="InterPro" id="IPR009057">
    <property type="entry name" value="Homeodomain-like_sf"/>
</dbReference>
<dbReference type="PANTHER" id="PTHR30055">
    <property type="entry name" value="HTH-TYPE TRANSCRIPTIONAL REGULATOR RUTR"/>
    <property type="match status" value="1"/>
</dbReference>
<evidence type="ECO:0000313" key="7">
    <source>
        <dbReference type="EMBL" id="MBT0773085.1"/>
    </source>
</evidence>
<evidence type="ECO:0000256" key="5">
    <source>
        <dbReference type="PROSITE-ProRule" id="PRU00335"/>
    </source>
</evidence>
<organism evidence="7 8">
    <name type="scientific">Kineosporia corallincola</name>
    <dbReference type="NCBI Taxonomy" id="2835133"/>
    <lineage>
        <taxon>Bacteria</taxon>
        <taxon>Bacillati</taxon>
        <taxon>Actinomycetota</taxon>
        <taxon>Actinomycetes</taxon>
        <taxon>Kineosporiales</taxon>
        <taxon>Kineosporiaceae</taxon>
        <taxon>Kineosporia</taxon>
    </lineage>
</organism>
<proteinExistence type="predicted"/>
<dbReference type="InterPro" id="IPR039538">
    <property type="entry name" value="BetI_C"/>
</dbReference>
<keyword evidence="3 5" id="KW-0238">DNA-binding</keyword>
<dbReference type="RefSeq" id="WP_214159618.1">
    <property type="nucleotide sequence ID" value="NZ_JAHBAY010000015.1"/>
</dbReference>
<gene>
    <name evidence="7" type="ORF">KIH74_29345</name>
</gene>
<evidence type="ECO:0000259" key="6">
    <source>
        <dbReference type="PROSITE" id="PS50977"/>
    </source>
</evidence>
<evidence type="ECO:0000313" key="8">
    <source>
        <dbReference type="Proteomes" id="UP001197247"/>
    </source>
</evidence>
<keyword evidence="1" id="KW-0678">Repressor</keyword>
<dbReference type="SUPFAM" id="SSF48498">
    <property type="entry name" value="Tetracyclin repressor-like, C-terminal domain"/>
    <property type="match status" value="1"/>
</dbReference>